<keyword evidence="6" id="KW-1185">Reference proteome</keyword>
<dbReference type="eggNOG" id="arCOG02556">
    <property type="taxonomic scope" value="Archaea"/>
</dbReference>
<dbReference type="Proteomes" id="UP000184203">
    <property type="component" value="Unassembled WGS sequence"/>
</dbReference>
<dbReference type="Gene3D" id="2.40.10.480">
    <property type="match status" value="2"/>
</dbReference>
<dbReference type="PANTHER" id="PTHR34512:SF30">
    <property type="entry name" value="OUTER MEMBRANE PROTEIN ASSEMBLY FACTOR BAMB"/>
    <property type="match status" value="1"/>
</dbReference>
<evidence type="ECO:0000313" key="3">
    <source>
        <dbReference type="EMBL" id="EFW90959.1"/>
    </source>
</evidence>
<dbReference type="SMART" id="SM00564">
    <property type="entry name" value="PQQ"/>
    <property type="match status" value="7"/>
</dbReference>
<dbReference type="EMBL" id="AEMG01000019">
    <property type="protein sequence ID" value="EFW90959.1"/>
    <property type="molecule type" value="Genomic_DNA"/>
</dbReference>
<evidence type="ECO:0000313" key="6">
    <source>
        <dbReference type="Proteomes" id="UP000184203"/>
    </source>
</evidence>
<dbReference type="Pfam" id="PF13360">
    <property type="entry name" value="PQQ_2"/>
    <property type="match status" value="2"/>
</dbReference>
<reference evidence="3 5" key="1">
    <citation type="journal article" date="2014" name="ISME J.">
        <title>Trehalose/2-sulfotrehalose biosynthesis and glycine-betaine uptake are widely spread mechanisms for osmoadaptation in the Halobacteriales.</title>
        <authorList>
            <person name="Youssef N.H."/>
            <person name="Savage-Ashlock K.N."/>
            <person name="McCully A.L."/>
            <person name="Luedtke B."/>
            <person name="Shaw E.I."/>
            <person name="Hoff W.D."/>
            <person name="Elshahed M.S."/>
        </authorList>
    </citation>
    <scope>NUCLEOTIDE SEQUENCE [LARGE SCALE GENOMIC DNA]</scope>
    <source>
        <strain evidence="3 5">DX253</strain>
    </source>
</reference>
<dbReference type="InterPro" id="IPR006311">
    <property type="entry name" value="TAT_signal"/>
</dbReference>
<dbReference type="InterPro" id="IPR015943">
    <property type="entry name" value="WD40/YVTN_repeat-like_dom_sf"/>
</dbReference>
<dbReference type="PATRIC" id="fig|797209.4.peg.3421"/>
<dbReference type="Gene3D" id="2.130.10.10">
    <property type="entry name" value="YVTN repeat-like/Quinoprotein amine dehydrogenase"/>
    <property type="match status" value="1"/>
</dbReference>
<dbReference type="OrthoDB" id="145878at2157"/>
<protein>
    <submittedName>
        <fullName evidence="4">Outer membrane protein assembly factor BamB, contains PQQ-like beta-propeller repeat</fullName>
    </submittedName>
    <submittedName>
        <fullName evidence="3">Pyrrolo-quinoline quinone</fullName>
    </submittedName>
</protein>
<feature type="compositionally biased region" description="Polar residues" evidence="1">
    <location>
        <begin position="28"/>
        <end position="37"/>
    </location>
</feature>
<evidence type="ECO:0000313" key="4">
    <source>
        <dbReference type="EMBL" id="SHK27480.1"/>
    </source>
</evidence>
<dbReference type="InterPro" id="IPR002372">
    <property type="entry name" value="PQQ_rpt_dom"/>
</dbReference>
<dbReference type="SUPFAM" id="SSF50998">
    <property type="entry name" value="Quinoprotein alcohol dehydrogenase-like"/>
    <property type="match status" value="2"/>
</dbReference>
<dbReference type="PROSITE" id="PS51318">
    <property type="entry name" value="TAT"/>
    <property type="match status" value="1"/>
</dbReference>
<dbReference type="PROSITE" id="PS51257">
    <property type="entry name" value="PROKAR_LIPOPROTEIN"/>
    <property type="match status" value="1"/>
</dbReference>
<evidence type="ECO:0000259" key="2">
    <source>
        <dbReference type="Pfam" id="PF13360"/>
    </source>
</evidence>
<dbReference type="AlphaFoldDB" id="E7QXF6"/>
<evidence type="ECO:0000256" key="1">
    <source>
        <dbReference type="SAM" id="MobiDB-lite"/>
    </source>
</evidence>
<dbReference type="RefSeq" id="WP_007981995.1">
    <property type="nucleotide sequence ID" value="NZ_AEMG01000019.1"/>
</dbReference>
<feature type="compositionally biased region" description="Polar residues" evidence="1">
    <location>
        <begin position="50"/>
        <end position="62"/>
    </location>
</feature>
<dbReference type="STRING" id="797209.GCA_000376445_02947"/>
<feature type="region of interest" description="Disordered" evidence="1">
    <location>
        <begin position="27"/>
        <end position="64"/>
    </location>
</feature>
<dbReference type="PANTHER" id="PTHR34512">
    <property type="entry name" value="CELL SURFACE PROTEIN"/>
    <property type="match status" value="1"/>
</dbReference>
<name>E7QXF6_HALPU</name>
<reference evidence="6" key="2">
    <citation type="submission" date="2016-11" db="EMBL/GenBank/DDBJ databases">
        <authorList>
            <person name="Varghese N."/>
            <person name="Submissions S."/>
        </authorList>
    </citation>
    <scope>NUCLEOTIDE SEQUENCE [LARGE SCALE GENOMIC DNA]</scope>
    <source>
        <strain evidence="6">DX253</strain>
    </source>
</reference>
<organism evidence="3 5">
    <name type="scientific">Haladaptatus paucihalophilus DX253</name>
    <dbReference type="NCBI Taxonomy" id="797209"/>
    <lineage>
        <taxon>Archaea</taxon>
        <taxon>Methanobacteriati</taxon>
        <taxon>Methanobacteriota</taxon>
        <taxon>Stenosarchaea group</taxon>
        <taxon>Halobacteria</taxon>
        <taxon>Halobacteriales</taxon>
        <taxon>Haladaptataceae</taxon>
        <taxon>Haladaptatus</taxon>
    </lineage>
</organism>
<evidence type="ECO:0000313" key="5">
    <source>
        <dbReference type="Proteomes" id="UP000003751"/>
    </source>
</evidence>
<sequence>MTLQRPSRRRFVAALGVGAVGALAGCSGDSSPTNSSLERSDDEWPVAHGTPTNVGYSRARNTPRSDPKLAEWKLWVIARSESVIEKETVQHGRVSSPVVADGTVFVATGLPGRRPDGDGALVALDATTGEPEWSVRLPDGGSGTPAVADGLAFVGSNDRALTAFDAASGDVRWRTTTGAPVGTPAVAGAHVYVGDREGSVHAFRRTDGTLRWRYGQRPLKSFFSHKRWRIRAKPAVTEDTVYVTTGIGFDDTTETRAGNLLALSRSGGDERWRYEYRPRYGSHDLPRAPVVADGTVYVGQSILHAVDAADGSKRWRFNSGYETVSAPAVRDGTVYVSSKNVYALSADDGTERWRFVNLSKDSYRDESRVPMESAPVVANGTVYVGAGALDASSGKRLWGNVGNREDDDFFSDLSDANAVVEGPAVTDGAVFVATQYGAIRRATRGDE</sequence>
<proteinExistence type="predicted"/>
<dbReference type="Proteomes" id="UP000003751">
    <property type="component" value="Unassembled WGS sequence"/>
</dbReference>
<feature type="domain" description="Pyrrolo-quinoline quinone repeat" evidence="2">
    <location>
        <begin position="258"/>
        <end position="445"/>
    </location>
</feature>
<dbReference type="InterPro" id="IPR018391">
    <property type="entry name" value="PQQ_b-propeller_rpt"/>
</dbReference>
<dbReference type="EMBL" id="FRAN01000001">
    <property type="protein sequence ID" value="SHK27480.1"/>
    <property type="molecule type" value="Genomic_DNA"/>
</dbReference>
<gene>
    <name evidence="4" type="ORF">SAMN05444342_1173</name>
    <name evidence="3" type="ORF">ZOD2009_17473</name>
</gene>
<feature type="domain" description="Pyrrolo-quinoline quinone repeat" evidence="2">
    <location>
        <begin position="89"/>
        <end position="245"/>
    </location>
</feature>
<accession>E7QXF6</accession>
<reference evidence="4" key="3">
    <citation type="submission" date="2016-11" db="EMBL/GenBank/DDBJ databases">
        <authorList>
            <person name="Jaros S."/>
            <person name="Januszkiewicz K."/>
            <person name="Wedrychowicz H."/>
        </authorList>
    </citation>
    <scope>NUCLEOTIDE SEQUENCE [LARGE SCALE GENOMIC DNA]</scope>
    <source>
        <strain evidence="4">DX253</strain>
    </source>
</reference>
<dbReference type="InterPro" id="IPR011047">
    <property type="entry name" value="Quinoprotein_ADH-like_sf"/>
</dbReference>